<feature type="domain" description="OmpA-like" evidence="7">
    <location>
        <begin position="152"/>
        <end position="269"/>
    </location>
</feature>
<name>A0ABU3K3L7_9BACT</name>
<dbReference type="RefSeq" id="WP_313831341.1">
    <property type="nucleotide sequence ID" value="NZ_JAQOUE010000001.1"/>
</dbReference>
<evidence type="ECO:0000256" key="6">
    <source>
        <dbReference type="HAMAP-Rule" id="MF_02204"/>
    </source>
</evidence>
<dbReference type="InterPro" id="IPR036737">
    <property type="entry name" value="OmpA-like_sf"/>
</dbReference>
<dbReference type="InterPro" id="IPR006664">
    <property type="entry name" value="OMP_bac"/>
</dbReference>
<evidence type="ECO:0000313" key="8">
    <source>
        <dbReference type="EMBL" id="MDT7040982.1"/>
    </source>
</evidence>
<dbReference type="HAMAP" id="MF_02204">
    <property type="entry name" value="Pal"/>
    <property type="match status" value="1"/>
</dbReference>
<keyword evidence="1 6" id="KW-0732">Signal</keyword>
<dbReference type="InterPro" id="IPR039001">
    <property type="entry name" value="Pal"/>
</dbReference>
<dbReference type="Proteomes" id="UP001250932">
    <property type="component" value="Unassembled WGS sequence"/>
</dbReference>
<keyword evidence="9" id="KW-1185">Reference proteome</keyword>
<dbReference type="PANTHER" id="PTHR30329:SF21">
    <property type="entry name" value="LIPOPROTEIN YIAD-RELATED"/>
    <property type="match status" value="1"/>
</dbReference>
<dbReference type="Pfam" id="PF00691">
    <property type="entry name" value="OmpA"/>
    <property type="match status" value="1"/>
</dbReference>
<comment type="caution">
    <text evidence="8">The sequence shown here is derived from an EMBL/GenBank/DDBJ whole genome shotgun (WGS) entry which is preliminary data.</text>
</comment>
<organism evidence="8 9">
    <name type="scientific">Candidatus Nitronereus thalassa</name>
    <dbReference type="NCBI Taxonomy" id="3020898"/>
    <lineage>
        <taxon>Bacteria</taxon>
        <taxon>Pseudomonadati</taxon>
        <taxon>Nitrospirota</taxon>
        <taxon>Nitrospiria</taxon>
        <taxon>Nitrospirales</taxon>
        <taxon>Nitrospiraceae</taxon>
        <taxon>Candidatus Nitronereus</taxon>
    </lineage>
</organism>
<dbReference type="PROSITE" id="PS51123">
    <property type="entry name" value="OMPA_2"/>
    <property type="match status" value="1"/>
</dbReference>
<evidence type="ECO:0000256" key="4">
    <source>
        <dbReference type="ARBA" id="ARBA00023237"/>
    </source>
</evidence>
<dbReference type="SUPFAM" id="SSF103088">
    <property type="entry name" value="OmpA-like"/>
    <property type="match status" value="1"/>
</dbReference>
<dbReference type="PANTHER" id="PTHR30329">
    <property type="entry name" value="STATOR ELEMENT OF FLAGELLAR MOTOR COMPLEX"/>
    <property type="match status" value="1"/>
</dbReference>
<dbReference type="CDD" id="cd07185">
    <property type="entry name" value="OmpA_C-like"/>
    <property type="match status" value="1"/>
</dbReference>
<dbReference type="Gene3D" id="3.30.1330.60">
    <property type="entry name" value="OmpA-like domain"/>
    <property type="match status" value="1"/>
</dbReference>
<keyword evidence="4 6" id="KW-0998">Cell outer membrane</keyword>
<gene>
    <name evidence="6" type="primary">pal</name>
    <name evidence="8" type="ORF">PPG34_01390</name>
</gene>
<protein>
    <recommendedName>
        <fullName evidence="6">Peptidoglycan-associated lipoprotein</fullName>
        <shortName evidence="6">PAL</shortName>
    </recommendedName>
</protein>
<keyword evidence="5 6" id="KW-0449">Lipoprotein</keyword>
<proteinExistence type="inferred from homology"/>
<dbReference type="InterPro" id="IPR050330">
    <property type="entry name" value="Bact_OuterMem_StrucFunc"/>
</dbReference>
<dbReference type="PROSITE" id="PS51257">
    <property type="entry name" value="PROKAR_LIPOPROTEIN"/>
    <property type="match status" value="1"/>
</dbReference>
<sequence length="272" mass="29721">MIMKQMLKRIGILLLGISLLGLTSGCGKKMVRGSAGKDHRLARASLKDSPHTLGSLAGLDRDYQMKDFDLESENAGGMHTSLSHSVTGKNSFAGDDGLELFEESADGAILTTPATGSTGFYDAPYASSGGPLSDGSIGNNLQGGARGEASQKGVTFSKGLRDIYFQFDSWRLTEDARRTLEANAQWLKAHPHERIMIEGHCDERGTQAYNYVLGEKRATMVHQYLGFLGVDHRQLVVTSFGKDKPKCHSFSEACFQENRRAHFGSDMNMARH</sequence>
<keyword evidence="3 6" id="KW-0564">Palmitate</keyword>
<dbReference type="InterPro" id="IPR006665">
    <property type="entry name" value="OmpA-like"/>
</dbReference>
<evidence type="ECO:0000256" key="2">
    <source>
        <dbReference type="ARBA" id="ARBA00023136"/>
    </source>
</evidence>
<keyword evidence="2 6" id="KW-0472">Membrane</keyword>
<dbReference type="PRINTS" id="PR01021">
    <property type="entry name" value="OMPADOMAIN"/>
</dbReference>
<evidence type="ECO:0000256" key="3">
    <source>
        <dbReference type="ARBA" id="ARBA00023139"/>
    </source>
</evidence>
<dbReference type="EMBL" id="JAQOUE010000001">
    <property type="protein sequence ID" value="MDT7040982.1"/>
    <property type="molecule type" value="Genomic_DNA"/>
</dbReference>
<evidence type="ECO:0000313" key="9">
    <source>
        <dbReference type="Proteomes" id="UP001250932"/>
    </source>
</evidence>
<evidence type="ECO:0000256" key="1">
    <source>
        <dbReference type="ARBA" id="ARBA00022729"/>
    </source>
</evidence>
<reference evidence="8 9" key="1">
    <citation type="journal article" date="2023" name="ISME J.">
        <title>Cultivation and genomic characterization of novel and ubiquitous marine nitrite-oxidizing bacteria from the Nitrospirales.</title>
        <authorList>
            <person name="Mueller A.J."/>
            <person name="Daebeler A."/>
            <person name="Herbold C.W."/>
            <person name="Kirkegaard R.H."/>
            <person name="Daims H."/>
        </authorList>
    </citation>
    <scope>NUCLEOTIDE SEQUENCE [LARGE SCALE GENOMIC DNA]</scope>
    <source>
        <strain evidence="8 9">EB</strain>
    </source>
</reference>
<comment type="similarity">
    <text evidence="6">Belongs to the Pal lipoprotein family.</text>
</comment>
<evidence type="ECO:0000256" key="5">
    <source>
        <dbReference type="ARBA" id="ARBA00023288"/>
    </source>
</evidence>
<evidence type="ECO:0000259" key="7">
    <source>
        <dbReference type="PROSITE" id="PS51123"/>
    </source>
</evidence>
<accession>A0ABU3K3L7</accession>
<comment type="subcellular location">
    <subcellularLocation>
        <location evidence="6">Cell outer membrane</location>
        <topology evidence="6">Lipid-anchor</topology>
    </subcellularLocation>
</comment>